<dbReference type="Pfam" id="PF00175">
    <property type="entry name" value="NAD_binding_1"/>
    <property type="match status" value="1"/>
</dbReference>
<evidence type="ECO:0000256" key="3">
    <source>
        <dbReference type="ARBA" id="ARBA00022714"/>
    </source>
</evidence>
<comment type="cofactor">
    <cofactor evidence="10">
        <name>[2Fe-2S] cluster</name>
        <dbReference type="ChEBI" id="CHEBI:190135"/>
    </cofactor>
    <text evidence="10">Binds 1 [2Fe-2S] cluster per subunit.</text>
</comment>
<evidence type="ECO:0000313" key="12">
    <source>
        <dbReference type="EMBL" id="CBX30842.1"/>
    </source>
</evidence>
<gene>
    <name evidence="12" type="ORF">N47_E43540</name>
</gene>
<feature type="binding site" evidence="10">
    <location>
        <position position="254"/>
    </location>
    <ligand>
        <name>[2Fe-2S] cluster</name>
        <dbReference type="ChEBI" id="CHEBI:190135"/>
    </ligand>
</feature>
<evidence type="ECO:0000256" key="4">
    <source>
        <dbReference type="ARBA" id="ARBA00022723"/>
    </source>
</evidence>
<dbReference type="InterPro" id="IPR050353">
    <property type="entry name" value="PyrK_electron_transfer"/>
</dbReference>
<dbReference type="GO" id="GO:0016491">
    <property type="term" value="F:oxidoreductase activity"/>
    <property type="evidence" value="ECO:0007669"/>
    <property type="project" value="InterPro"/>
</dbReference>
<dbReference type="PROSITE" id="PS51384">
    <property type="entry name" value="FAD_FR"/>
    <property type="match status" value="1"/>
</dbReference>
<dbReference type="PANTHER" id="PTHR43513:SF1">
    <property type="entry name" value="ANAEROBIC SULFITE REDUCTASE SUBUNIT B"/>
    <property type="match status" value="1"/>
</dbReference>
<name>E1YL59_9BACT</name>
<dbReference type="SUPFAM" id="SSF52343">
    <property type="entry name" value="Ferredoxin reductase-like, C-terminal NADP-linked domain"/>
    <property type="match status" value="1"/>
</dbReference>
<dbReference type="InterPro" id="IPR039261">
    <property type="entry name" value="FNR_nucleotide-bd"/>
</dbReference>
<dbReference type="InterPro" id="IPR019480">
    <property type="entry name" value="Dihydroorotate_DH_Fe-S-bd"/>
</dbReference>
<keyword evidence="3 10" id="KW-0001">2Fe-2S</keyword>
<proteinExistence type="predicted"/>
<evidence type="ECO:0000256" key="2">
    <source>
        <dbReference type="ARBA" id="ARBA00022630"/>
    </source>
</evidence>
<evidence type="ECO:0000256" key="9">
    <source>
        <dbReference type="ARBA" id="ARBA00034078"/>
    </source>
</evidence>
<feature type="binding site" evidence="10">
    <location>
        <position position="262"/>
    </location>
    <ligand>
        <name>[2Fe-2S] cluster</name>
        <dbReference type="ChEBI" id="CHEBI:190135"/>
    </ligand>
</feature>
<dbReference type="GO" id="GO:0006221">
    <property type="term" value="P:pyrimidine nucleotide biosynthetic process"/>
    <property type="evidence" value="ECO:0007669"/>
    <property type="project" value="InterPro"/>
</dbReference>
<dbReference type="InterPro" id="IPR008333">
    <property type="entry name" value="Cbr1-like_FAD-bd_dom"/>
</dbReference>
<keyword evidence="2" id="KW-0285">Flavoprotein</keyword>
<keyword evidence="8 10" id="KW-0411">Iron-sulfur</keyword>
<dbReference type="Gene3D" id="2.10.240.10">
    <property type="entry name" value="Dihydroorotate dehydrogenase, electron transfer subunit"/>
    <property type="match status" value="1"/>
</dbReference>
<dbReference type="GO" id="GO:0051537">
    <property type="term" value="F:2 iron, 2 sulfur cluster binding"/>
    <property type="evidence" value="ECO:0007669"/>
    <property type="project" value="UniProtKB-KW"/>
</dbReference>
<dbReference type="PIRSF" id="PIRSF006816">
    <property type="entry name" value="Cyc3_hyd_g"/>
    <property type="match status" value="1"/>
</dbReference>
<evidence type="ECO:0000256" key="1">
    <source>
        <dbReference type="ARBA" id="ARBA00022448"/>
    </source>
</evidence>
<evidence type="ECO:0000256" key="6">
    <source>
        <dbReference type="ARBA" id="ARBA00022982"/>
    </source>
</evidence>
<keyword evidence="1" id="KW-0813">Transport</keyword>
<accession>E1YL59</accession>
<comment type="cofactor">
    <cofactor evidence="9">
        <name>[2Fe-2S] cluster</name>
        <dbReference type="ChEBI" id="CHEBI:190135"/>
    </cofactor>
</comment>
<dbReference type="Pfam" id="PF10418">
    <property type="entry name" value="DHODB_Fe-S_bind"/>
    <property type="match status" value="1"/>
</dbReference>
<dbReference type="SUPFAM" id="SSF63380">
    <property type="entry name" value="Riboflavin synthase domain-like"/>
    <property type="match status" value="1"/>
</dbReference>
<dbReference type="InterPro" id="IPR017938">
    <property type="entry name" value="Riboflavin_synthase-like_b-brl"/>
</dbReference>
<organism evidence="12">
    <name type="scientific">uncultured Desulfobacterium sp</name>
    <dbReference type="NCBI Taxonomy" id="201089"/>
    <lineage>
        <taxon>Bacteria</taxon>
        <taxon>Pseudomonadati</taxon>
        <taxon>Thermodesulfobacteriota</taxon>
        <taxon>Desulfobacteria</taxon>
        <taxon>Desulfobacterales</taxon>
        <taxon>Desulfobacteriaceae</taxon>
        <taxon>Desulfobacterium</taxon>
        <taxon>environmental samples</taxon>
    </lineage>
</organism>
<dbReference type="InterPro" id="IPR001433">
    <property type="entry name" value="OxRdtase_FAD/NAD-bd"/>
</dbReference>
<reference evidence="12" key="1">
    <citation type="journal article" date="2011" name="Environ. Microbiol.">
        <title>Genomic insights into the metabolic potential of the polycyclic aromatic hydrocarbon degrading sulfate-reducing Deltaproteobacterium N47.</title>
        <authorList>
            <person name="Bergmann F."/>
            <person name="Selesi D."/>
            <person name="Weinmaier T."/>
            <person name="Tischler P."/>
            <person name="Rattei T."/>
            <person name="Meckenstock R.U."/>
        </authorList>
    </citation>
    <scope>NUCLEOTIDE SEQUENCE</scope>
</reference>
<dbReference type="Gene3D" id="2.40.30.10">
    <property type="entry name" value="Translation factors"/>
    <property type="match status" value="1"/>
</dbReference>
<dbReference type="InterPro" id="IPR017927">
    <property type="entry name" value="FAD-bd_FR_type"/>
</dbReference>
<feature type="domain" description="FAD-binding FR-type" evidence="11">
    <location>
        <begin position="5"/>
        <end position="107"/>
    </location>
</feature>
<protein>
    <recommendedName>
        <fullName evidence="11">FAD-binding FR-type domain-containing protein</fullName>
    </recommendedName>
</protein>
<dbReference type="CDD" id="cd06221">
    <property type="entry name" value="sulfite_reductase_like"/>
    <property type="match status" value="1"/>
</dbReference>
<sequence>MENPYLPYPVRIDNITIETEDKNIKTFRFVFLNSEDEQKFFYTPGQFAELSVPGKGEIPIGIASSPTEKGFVAFTVNKVGLVSKHLHSMKEGDVMGIRGPLGNWYPWEKMQGKNIVIIGGGFAFTTLRSSIVYMIQPENRPRFEDISVIYGARNPGLLLYRDKLAEWGKRDDINMHITVDGTDDSEWKYNVGFVPTIAKEKITSSENAIAIICGPPIMIKFTQPVLEELGFPPERIILSLEMRMKCGIGICGHCNIGYQYVCKDGPVFSLAQLRLLPEEY</sequence>
<dbReference type="PRINTS" id="PR00410">
    <property type="entry name" value="PHEHYDRXLASE"/>
</dbReference>
<keyword evidence="5" id="KW-0274">FAD</keyword>
<feature type="binding site" evidence="10">
    <location>
        <position position="251"/>
    </location>
    <ligand>
        <name>[2Fe-2S] cluster</name>
        <dbReference type="ChEBI" id="CHEBI:190135"/>
    </ligand>
</feature>
<feature type="binding site" evidence="10">
    <location>
        <position position="246"/>
    </location>
    <ligand>
        <name>[2Fe-2S] cluster</name>
        <dbReference type="ChEBI" id="CHEBI:190135"/>
    </ligand>
</feature>
<dbReference type="InterPro" id="IPR037117">
    <property type="entry name" value="Dihydroorotate_DH_ele_sf"/>
</dbReference>
<dbReference type="InterPro" id="IPR012165">
    <property type="entry name" value="Cyt_c3_hydrogenase_gsu"/>
</dbReference>
<dbReference type="GO" id="GO:0046872">
    <property type="term" value="F:metal ion binding"/>
    <property type="evidence" value="ECO:0007669"/>
    <property type="project" value="UniProtKB-KW"/>
</dbReference>
<dbReference type="EMBL" id="FR695877">
    <property type="protein sequence ID" value="CBX30842.1"/>
    <property type="molecule type" value="Genomic_DNA"/>
</dbReference>
<evidence type="ECO:0000256" key="10">
    <source>
        <dbReference type="PIRSR" id="PIRSR006816-2"/>
    </source>
</evidence>
<dbReference type="PANTHER" id="PTHR43513">
    <property type="entry name" value="DIHYDROOROTATE DEHYDROGENASE B (NAD(+)), ELECTRON TRANSFER SUBUNIT"/>
    <property type="match status" value="1"/>
</dbReference>
<evidence type="ECO:0000256" key="8">
    <source>
        <dbReference type="ARBA" id="ARBA00023014"/>
    </source>
</evidence>
<evidence type="ECO:0000256" key="7">
    <source>
        <dbReference type="ARBA" id="ARBA00023004"/>
    </source>
</evidence>
<dbReference type="AlphaFoldDB" id="E1YL59"/>
<evidence type="ECO:0000256" key="5">
    <source>
        <dbReference type="ARBA" id="ARBA00022827"/>
    </source>
</evidence>
<keyword evidence="7 10" id="KW-0408">Iron</keyword>
<dbReference type="Gene3D" id="3.40.50.80">
    <property type="entry name" value="Nucleotide-binding domain of ferredoxin-NADP reductase (FNR) module"/>
    <property type="match status" value="1"/>
</dbReference>
<keyword evidence="6" id="KW-0249">Electron transport</keyword>
<evidence type="ECO:0000259" key="11">
    <source>
        <dbReference type="PROSITE" id="PS51384"/>
    </source>
</evidence>
<dbReference type="Pfam" id="PF00970">
    <property type="entry name" value="FAD_binding_6"/>
    <property type="match status" value="1"/>
</dbReference>
<dbReference type="GO" id="GO:0050660">
    <property type="term" value="F:flavin adenine dinucleotide binding"/>
    <property type="evidence" value="ECO:0007669"/>
    <property type="project" value="InterPro"/>
</dbReference>
<keyword evidence="4 10" id="KW-0479">Metal-binding</keyword>